<evidence type="ECO:0000313" key="1">
    <source>
        <dbReference type="EMBL" id="VWB68402.1"/>
    </source>
</evidence>
<evidence type="ECO:0000313" key="2">
    <source>
        <dbReference type="Proteomes" id="UP000494174"/>
    </source>
</evidence>
<name>A0A6P2LHQ0_BURL3</name>
<dbReference type="EMBL" id="CABVPU010000010">
    <property type="protein sequence ID" value="VWB68402.1"/>
    <property type="molecule type" value="Genomic_DNA"/>
</dbReference>
<protein>
    <submittedName>
        <fullName evidence="1">Uncharacterized protein</fullName>
    </submittedName>
</protein>
<organism evidence="1 2">
    <name type="scientific">Burkholderia lata (strain ATCC 17760 / DSM 23089 / LMG 22485 / NCIMB 9086 / R18194 / 383)</name>
    <dbReference type="NCBI Taxonomy" id="482957"/>
    <lineage>
        <taxon>Bacteria</taxon>
        <taxon>Pseudomonadati</taxon>
        <taxon>Pseudomonadota</taxon>
        <taxon>Betaproteobacteria</taxon>
        <taxon>Burkholderiales</taxon>
        <taxon>Burkholderiaceae</taxon>
        <taxon>Burkholderia</taxon>
        <taxon>Burkholderia cepacia complex</taxon>
    </lineage>
</organism>
<sequence length="31" mass="3447">MAGLVHFPGLRVRAQPNVRTRGANVFDRLPT</sequence>
<proteinExistence type="predicted"/>
<reference evidence="1 2" key="1">
    <citation type="submission" date="2019-09" db="EMBL/GenBank/DDBJ databases">
        <authorList>
            <person name="Depoorter E."/>
        </authorList>
    </citation>
    <scope>NUCLEOTIDE SEQUENCE [LARGE SCALE GENOMIC DNA]</scope>
    <source>
        <strain evidence="1">R-15945</strain>
    </source>
</reference>
<dbReference type="Proteomes" id="UP000494174">
    <property type="component" value="Unassembled WGS sequence"/>
</dbReference>
<accession>A0A6P2LHQ0</accession>
<gene>
    <name evidence="1" type="ORF">BLA15945_03250</name>
</gene>
<dbReference type="AlphaFoldDB" id="A0A6P2LHQ0"/>